<dbReference type="InterPro" id="IPR029072">
    <property type="entry name" value="YebC-like"/>
</dbReference>
<dbReference type="EMBL" id="MHHS01000030">
    <property type="protein sequence ID" value="OGY36721.1"/>
    <property type="molecule type" value="Genomic_DNA"/>
</dbReference>
<feature type="domain" description="TACO1/YebC-like second and third" evidence="4">
    <location>
        <begin position="78"/>
        <end position="133"/>
    </location>
</feature>
<evidence type="ECO:0000256" key="1">
    <source>
        <dbReference type="ARBA" id="ARBA00008724"/>
    </source>
</evidence>
<dbReference type="FunFam" id="1.10.10.200:FF:000002">
    <property type="entry name" value="Probable transcriptional regulatory protein CLM62_37755"/>
    <property type="match status" value="1"/>
</dbReference>
<dbReference type="InterPro" id="IPR017856">
    <property type="entry name" value="Integrase-like_N"/>
</dbReference>
<dbReference type="InterPro" id="IPR048300">
    <property type="entry name" value="TACO1_YebC-like_2nd/3rd_dom"/>
</dbReference>
<dbReference type="Proteomes" id="UP000177941">
    <property type="component" value="Unassembled WGS sequence"/>
</dbReference>
<keyword evidence="3" id="KW-0804">Transcription</keyword>
<accession>A0A1G1XA21</accession>
<keyword evidence="2" id="KW-0805">Transcription regulation</keyword>
<evidence type="ECO:0008006" key="8">
    <source>
        <dbReference type="Google" id="ProtNLM"/>
    </source>
</evidence>
<evidence type="ECO:0000256" key="3">
    <source>
        <dbReference type="ARBA" id="ARBA00023163"/>
    </source>
</evidence>
<evidence type="ECO:0000313" key="7">
    <source>
        <dbReference type="Proteomes" id="UP000177941"/>
    </source>
</evidence>
<sequence length="171" mass="19052">MSGHSKWSQIKRGKEIVDKKRSQLFGKLSHDILLATTTGTDPVHNADLRDAIAHARKANMPQANIDRLLARQAEKGTQTIFYEGFGPGGIAILITALTDNPNRTVAEIRAIMKSHNSQLGVPRSVRWKFDDKGTPKYPVQTTEETRELLNDLITSLQSHNDTVQIVTDILQ</sequence>
<comment type="similarity">
    <text evidence="1">Belongs to the TACO1 family.</text>
</comment>
<comment type="caution">
    <text evidence="6">The sequence shown here is derived from an EMBL/GenBank/DDBJ whole genome shotgun (WGS) entry which is preliminary data.</text>
</comment>
<evidence type="ECO:0000313" key="6">
    <source>
        <dbReference type="EMBL" id="OGY36721.1"/>
    </source>
</evidence>
<dbReference type="AlphaFoldDB" id="A0A1G1XA21"/>
<dbReference type="InterPro" id="IPR026564">
    <property type="entry name" value="Transcrip_reg_TACO1-like_dom3"/>
</dbReference>
<dbReference type="GO" id="GO:0005737">
    <property type="term" value="C:cytoplasm"/>
    <property type="evidence" value="ECO:0007669"/>
    <property type="project" value="UniProtKB-ARBA"/>
</dbReference>
<reference evidence="6 7" key="1">
    <citation type="journal article" date="2016" name="Nat. Commun.">
        <title>Thousands of microbial genomes shed light on interconnected biogeochemical processes in an aquifer system.</title>
        <authorList>
            <person name="Anantharaman K."/>
            <person name="Brown C.T."/>
            <person name="Hug L.A."/>
            <person name="Sharon I."/>
            <person name="Castelle C.J."/>
            <person name="Probst A.J."/>
            <person name="Thomas B.C."/>
            <person name="Singh A."/>
            <person name="Wilkins M.J."/>
            <person name="Karaoz U."/>
            <person name="Brodie E.L."/>
            <person name="Williams K.H."/>
            <person name="Hubbard S.S."/>
            <person name="Banfield J.F."/>
        </authorList>
    </citation>
    <scope>NUCLEOTIDE SEQUENCE [LARGE SCALE GENOMIC DNA]</scope>
</reference>
<evidence type="ECO:0000259" key="4">
    <source>
        <dbReference type="Pfam" id="PF01709"/>
    </source>
</evidence>
<gene>
    <name evidence="6" type="ORF">A3E36_04070</name>
</gene>
<dbReference type="PANTHER" id="PTHR12532">
    <property type="entry name" value="TRANSLATIONAL ACTIVATOR OF CYTOCHROME C OXIDASE 1"/>
    <property type="match status" value="1"/>
</dbReference>
<dbReference type="SUPFAM" id="SSF75625">
    <property type="entry name" value="YebC-like"/>
    <property type="match status" value="1"/>
</dbReference>
<proteinExistence type="inferred from homology"/>
<protein>
    <recommendedName>
        <fullName evidence="8">Transcriptional regulator</fullName>
    </recommendedName>
</protein>
<organism evidence="6 7">
    <name type="scientific">Candidatus Andersenbacteria bacterium RIFCSPHIGHO2_12_FULL_45_11b</name>
    <dbReference type="NCBI Taxonomy" id="1797282"/>
    <lineage>
        <taxon>Bacteria</taxon>
        <taxon>Candidatus Anderseniibacteriota</taxon>
    </lineage>
</organism>
<dbReference type="Gene3D" id="3.30.70.980">
    <property type="match status" value="1"/>
</dbReference>
<dbReference type="Pfam" id="PF20772">
    <property type="entry name" value="TACO1_YebC_N"/>
    <property type="match status" value="1"/>
</dbReference>
<feature type="domain" description="TACO1/YebC-like N-terminal" evidence="5">
    <location>
        <begin position="5"/>
        <end position="74"/>
    </location>
</feature>
<dbReference type="InterPro" id="IPR002876">
    <property type="entry name" value="Transcrip_reg_TACO1-like"/>
</dbReference>
<evidence type="ECO:0000259" key="5">
    <source>
        <dbReference type="Pfam" id="PF20772"/>
    </source>
</evidence>
<dbReference type="PANTHER" id="PTHR12532:SF0">
    <property type="entry name" value="TRANSLATIONAL ACTIVATOR OF CYTOCHROME C OXIDASE 1"/>
    <property type="match status" value="1"/>
</dbReference>
<dbReference type="Gene3D" id="1.10.10.200">
    <property type="match status" value="1"/>
</dbReference>
<evidence type="ECO:0000256" key="2">
    <source>
        <dbReference type="ARBA" id="ARBA00023015"/>
    </source>
</evidence>
<name>A0A1G1XA21_9BACT</name>
<dbReference type="Pfam" id="PF01709">
    <property type="entry name" value="Transcrip_reg"/>
    <property type="match status" value="1"/>
</dbReference>
<dbReference type="InterPro" id="IPR049083">
    <property type="entry name" value="TACO1_YebC_N"/>
</dbReference>